<gene>
    <name evidence="1" type="ORF">B2J93_5160</name>
</gene>
<evidence type="ECO:0000313" key="1">
    <source>
        <dbReference type="EMBL" id="OWP06681.1"/>
    </source>
</evidence>
<keyword evidence="2" id="KW-1185">Reference proteome</keyword>
<sequence>MNLNPKQSSNEKSSLISSSQAPADAPAYTLFRTTFASLSLHRSDRIRLLSFPQSEIDGVRFAISSSYQKGLQNEQKYGLSHEFKLYGNPWYGQGSDAISARVVMRQILGYLFSVGWVLHASTDVSKKQMDKDTLFFRKQQQPPPPSEWIAISFNKSDRLRLIGADGQLIAAFKDMLSSMRLLQTDLGWKDRSMGAWEFKINGYPWWATGEETMSTRMLLMKMLECLEGLGWSLYASLDQNTGSGDSNASETDTWYCVREKGWLPGNAVFHR</sequence>
<name>A0A218ZF12_9HELO</name>
<accession>A0A218ZF12</accession>
<proteinExistence type="predicted"/>
<dbReference type="PANTHER" id="PTHR38696:SF1">
    <property type="entry name" value="MEDIATOR OF RNA POLYMERASE II TRANSCRIPTION SUBUNIT 13"/>
    <property type="match status" value="1"/>
</dbReference>
<dbReference type="EMBL" id="MZNU01000038">
    <property type="protein sequence ID" value="OWP06681.1"/>
    <property type="molecule type" value="Genomic_DNA"/>
</dbReference>
<dbReference type="OrthoDB" id="58379at2759"/>
<dbReference type="Proteomes" id="UP000242519">
    <property type="component" value="Unassembled WGS sequence"/>
</dbReference>
<dbReference type="PANTHER" id="PTHR38696">
    <property type="entry name" value="MEDIATOR OF RNA POLYMERASE II TRANSCRIPTION SUBUNIT 13"/>
    <property type="match status" value="1"/>
</dbReference>
<protein>
    <submittedName>
        <fullName evidence="1">Uncharacterized protein</fullName>
    </submittedName>
</protein>
<dbReference type="STRING" id="503106.A0A218ZF12"/>
<organism evidence="1 2">
    <name type="scientific">Diplocarpon coronariae</name>
    <dbReference type="NCBI Taxonomy" id="2795749"/>
    <lineage>
        <taxon>Eukaryota</taxon>
        <taxon>Fungi</taxon>
        <taxon>Dikarya</taxon>
        <taxon>Ascomycota</taxon>
        <taxon>Pezizomycotina</taxon>
        <taxon>Leotiomycetes</taxon>
        <taxon>Helotiales</taxon>
        <taxon>Drepanopezizaceae</taxon>
        <taxon>Diplocarpon</taxon>
    </lineage>
</organism>
<dbReference type="AlphaFoldDB" id="A0A218ZF12"/>
<reference evidence="1 2" key="1">
    <citation type="submission" date="2017-04" db="EMBL/GenBank/DDBJ databases">
        <title>Draft genome sequence of Marssonina coronaria NL1: causal agent of apple blotch.</title>
        <authorList>
            <person name="Cheng Q."/>
        </authorList>
    </citation>
    <scope>NUCLEOTIDE SEQUENCE [LARGE SCALE GENOMIC DNA]</scope>
    <source>
        <strain evidence="1 2">NL1</strain>
    </source>
</reference>
<evidence type="ECO:0000313" key="2">
    <source>
        <dbReference type="Proteomes" id="UP000242519"/>
    </source>
</evidence>
<dbReference type="InParanoid" id="A0A218ZF12"/>
<comment type="caution">
    <text evidence="1">The sequence shown here is derived from an EMBL/GenBank/DDBJ whole genome shotgun (WGS) entry which is preliminary data.</text>
</comment>